<evidence type="ECO:0000259" key="8">
    <source>
        <dbReference type="PROSITE" id="PS51362"/>
    </source>
</evidence>
<keyword evidence="4 6" id="KW-0339">Growth factor</keyword>
<dbReference type="Proteomes" id="UP001059596">
    <property type="component" value="Unassembled WGS sequence"/>
</dbReference>
<dbReference type="OrthoDB" id="5949851at2759"/>
<evidence type="ECO:0000256" key="5">
    <source>
        <dbReference type="ARBA" id="ARBA00023157"/>
    </source>
</evidence>
<dbReference type="CDD" id="cd13755">
    <property type="entry name" value="TGF_beta_maverick"/>
    <property type="match status" value="1"/>
</dbReference>
<evidence type="ECO:0000313" key="10">
    <source>
        <dbReference type="Proteomes" id="UP001059596"/>
    </source>
</evidence>
<evidence type="ECO:0000256" key="6">
    <source>
        <dbReference type="RuleBase" id="RU000354"/>
    </source>
</evidence>
<comment type="similarity">
    <text evidence="2 6">Belongs to the TGF-beta family.</text>
</comment>
<gene>
    <name evidence="9" type="ORF">M5D96_010766</name>
</gene>
<evidence type="ECO:0000256" key="7">
    <source>
        <dbReference type="SAM" id="MobiDB-lite"/>
    </source>
</evidence>
<dbReference type="Gene3D" id="2.60.120.970">
    <property type="match status" value="1"/>
</dbReference>
<sequence length="715" mass="82623">MIIDNKPNFTPKNQKIPQCYDFLKHSCGAGNPNSSKLSANGDKSVRILKIIFYTYFCHTIANIIDVKKVKHILKRQPCTKHISSKLTKFHTRPLKYSQIWLILVLLLPTQQQVSGHGMFRQTSSSNESPSSHKQKNEHMQTRISPLKSLNEAESLKNNQLQSKTKTKIPSTEKVLNSLFKNISKQSGDSFYNVSSNKYSLNNISQSNYLPHIPNQKIAFEWKDTAPVQNRQKRETRDIQLEARNQTNQPKQVTHPKRVDEARLKRLVLKGLGMKKIPDMRKVNISQDEYSNKYIEYLNRLRNNQQKGTNYFNNYMGASTIGDLNFLSIVTNKVNDISHRRWRHKRSLKSVGRLRHSKIERNSEDPQFGQQDKTNILLHFPLTNIKDAKIYHDKIDEANVRLMLLYSSSLAKAFRRWQGPKKRKFSHISGNDNAVNIVNNCNAGDVNSNQSKKVRSRQLNLKVYQLLSANRRRLLASRKIEFENIGLEETRTQWIEFDVTKAVRGWLNKSHENLGIEIQCDRCKSVGARILSDSSPSQSTSAKPAAPNNERFNLMPVLNIIGHGSLKSHQEGDLDVHHIMLANNRSEEYVHHRTDQDTTWRKDKWNNNCFKLHQRCCRNQLDVAFKDIKGFEFILQPKVFDAGYCHGRCPPRHNPAHHHALLQSLIWQEDHSRAPRPCCAPSKLEMLEILHVDEDHSDKLKISTWSDMQVVECACS</sequence>
<dbReference type="EMBL" id="JAMKOV010000019">
    <property type="protein sequence ID" value="KAI8036460.1"/>
    <property type="molecule type" value="Genomic_DNA"/>
</dbReference>
<organism evidence="9 10">
    <name type="scientific">Drosophila gunungcola</name>
    <name type="common">fruit fly</name>
    <dbReference type="NCBI Taxonomy" id="103775"/>
    <lineage>
        <taxon>Eukaryota</taxon>
        <taxon>Metazoa</taxon>
        <taxon>Ecdysozoa</taxon>
        <taxon>Arthropoda</taxon>
        <taxon>Hexapoda</taxon>
        <taxon>Insecta</taxon>
        <taxon>Pterygota</taxon>
        <taxon>Neoptera</taxon>
        <taxon>Endopterygota</taxon>
        <taxon>Diptera</taxon>
        <taxon>Brachycera</taxon>
        <taxon>Muscomorpha</taxon>
        <taxon>Ephydroidea</taxon>
        <taxon>Drosophilidae</taxon>
        <taxon>Drosophila</taxon>
        <taxon>Sophophora</taxon>
    </lineage>
</organism>
<feature type="region of interest" description="Disordered" evidence="7">
    <location>
        <begin position="116"/>
        <end position="141"/>
    </location>
</feature>
<proteinExistence type="inferred from homology"/>
<comment type="subcellular location">
    <subcellularLocation>
        <location evidence="1">Secreted</location>
    </subcellularLocation>
</comment>
<dbReference type="PROSITE" id="PS51362">
    <property type="entry name" value="TGF_BETA_2"/>
    <property type="match status" value="1"/>
</dbReference>
<dbReference type="InterPro" id="IPR015615">
    <property type="entry name" value="TGF-beta-rel"/>
</dbReference>
<keyword evidence="10" id="KW-1185">Reference proteome</keyword>
<dbReference type="SUPFAM" id="SSF57501">
    <property type="entry name" value="Cystine-knot cytokines"/>
    <property type="match status" value="1"/>
</dbReference>
<dbReference type="Pfam" id="PF00019">
    <property type="entry name" value="TGF_beta"/>
    <property type="match status" value="1"/>
</dbReference>
<evidence type="ECO:0000256" key="3">
    <source>
        <dbReference type="ARBA" id="ARBA00022525"/>
    </source>
</evidence>
<feature type="compositionally biased region" description="Polar residues" evidence="7">
    <location>
        <begin position="116"/>
        <end position="131"/>
    </location>
</feature>
<dbReference type="GO" id="GO:0008083">
    <property type="term" value="F:growth factor activity"/>
    <property type="evidence" value="ECO:0007669"/>
    <property type="project" value="UniProtKB-KW"/>
</dbReference>
<dbReference type="Pfam" id="PF00688">
    <property type="entry name" value="TGFb_propeptide"/>
    <property type="match status" value="1"/>
</dbReference>
<evidence type="ECO:0000313" key="9">
    <source>
        <dbReference type="EMBL" id="KAI8036460.1"/>
    </source>
</evidence>
<dbReference type="GO" id="GO:0005615">
    <property type="term" value="C:extracellular space"/>
    <property type="evidence" value="ECO:0007669"/>
    <property type="project" value="TreeGrafter"/>
</dbReference>
<evidence type="ECO:0000256" key="4">
    <source>
        <dbReference type="ARBA" id="ARBA00023030"/>
    </source>
</evidence>
<dbReference type="GO" id="GO:0005125">
    <property type="term" value="F:cytokine activity"/>
    <property type="evidence" value="ECO:0007669"/>
    <property type="project" value="TreeGrafter"/>
</dbReference>
<dbReference type="PROSITE" id="PS00250">
    <property type="entry name" value="TGF_BETA_1"/>
    <property type="match status" value="1"/>
</dbReference>
<evidence type="ECO:0000256" key="1">
    <source>
        <dbReference type="ARBA" id="ARBA00004613"/>
    </source>
</evidence>
<keyword evidence="3" id="KW-0964">Secreted</keyword>
<dbReference type="InterPro" id="IPR029034">
    <property type="entry name" value="Cystine-knot_cytokine"/>
</dbReference>
<dbReference type="InterPro" id="IPR017948">
    <property type="entry name" value="TGFb_CS"/>
</dbReference>
<dbReference type="AlphaFoldDB" id="A0A9P9YGA8"/>
<reference evidence="9" key="1">
    <citation type="journal article" date="2023" name="Genome Biol. Evol.">
        <title>Long-read-based Genome Assembly of Drosophila gunungcola Reveals Fewer Chemosensory Genes in Flower-breeding Species.</title>
        <authorList>
            <person name="Negi A."/>
            <person name="Liao B.Y."/>
            <person name="Yeh S.D."/>
        </authorList>
    </citation>
    <scope>NUCLEOTIDE SEQUENCE</scope>
    <source>
        <strain evidence="9">Sukarami</strain>
    </source>
</reference>
<dbReference type="FunFam" id="2.10.90.10:FF:000058">
    <property type="entry name" value="Maverick"/>
    <property type="match status" value="1"/>
</dbReference>
<evidence type="ECO:0000256" key="2">
    <source>
        <dbReference type="ARBA" id="ARBA00006656"/>
    </source>
</evidence>
<dbReference type="SMART" id="SM00204">
    <property type="entry name" value="TGFB"/>
    <property type="match status" value="1"/>
</dbReference>
<feature type="domain" description="TGF-beta family profile" evidence="8">
    <location>
        <begin position="600"/>
        <end position="715"/>
    </location>
</feature>
<protein>
    <recommendedName>
        <fullName evidence="8">TGF-beta family profile domain-containing protein</fullName>
    </recommendedName>
</protein>
<dbReference type="Gene3D" id="2.10.90.10">
    <property type="entry name" value="Cystine-knot cytokines"/>
    <property type="match status" value="1"/>
</dbReference>
<comment type="caution">
    <text evidence="9">The sequence shown here is derived from an EMBL/GenBank/DDBJ whole genome shotgun (WGS) entry which is preliminary data.</text>
</comment>
<dbReference type="PANTHER" id="PTHR11848:SF119">
    <property type="entry name" value="TGF-BETA FAMILY PROFILE DOMAIN-CONTAINING PROTEIN"/>
    <property type="match status" value="1"/>
</dbReference>
<accession>A0A9P9YGA8</accession>
<keyword evidence="5" id="KW-1015">Disulfide bond</keyword>
<name>A0A9P9YGA8_9MUSC</name>
<dbReference type="InterPro" id="IPR001839">
    <property type="entry name" value="TGF-b_C"/>
</dbReference>
<dbReference type="PANTHER" id="PTHR11848">
    <property type="entry name" value="TGF-BETA FAMILY"/>
    <property type="match status" value="1"/>
</dbReference>
<dbReference type="InterPro" id="IPR001111">
    <property type="entry name" value="TGF-b_propeptide"/>
</dbReference>